<dbReference type="Proteomes" id="UP000789901">
    <property type="component" value="Unassembled WGS sequence"/>
</dbReference>
<dbReference type="EMBL" id="CAJVQB010003179">
    <property type="protein sequence ID" value="CAG8600040.1"/>
    <property type="molecule type" value="Genomic_DNA"/>
</dbReference>
<keyword evidence="2" id="KW-1185">Reference proteome</keyword>
<reference evidence="1 2" key="1">
    <citation type="submission" date="2021-06" db="EMBL/GenBank/DDBJ databases">
        <authorList>
            <person name="Kallberg Y."/>
            <person name="Tangrot J."/>
            <person name="Rosling A."/>
        </authorList>
    </citation>
    <scope>NUCLEOTIDE SEQUENCE [LARGE SCALE GENOMIC DNA]</scope>
    <source>
        <strain evidence="1 2">120-4 pot B 10/14</strain>
    </source>
</reference>
<sequence>MPLLKLIKNKAELQVTTSTSLLKHKGTEALATELRLRQGFNNARIVNIMKELKFHFNFSSELWQIEQGRTPLNIVLGKVFNRKTANALKRLNLFTIAQLISADGSELIIWSQLKLCKKQSRRGDRRNRKLVSEYVISGYNLLALSIALPAVSLDKRKKELVLVENKDNNRKIFKIVQKSKAKILGEHYCNIPLADPNQFEIKKCKGYSRNIAKIAGKVDKEVCTSYFSWNKILGHCQEAISKKERGFWTGMRKEHPRNLKIELLKKQKLSKALELVLQKSRVRNMESNEQEFFFYTDSFLQLQKEN</sequence>
<protein>
    <submittedName>
        <fullName evidence="1">5648_t:CDS:1</fullName>
    </submittedName>
</protein>
<name>A0ABN7UJG4_GIGMA</name>
<gene>
    <name evidence="1" type="ORF">GMARGA_LOCUS6835</name>
</gene>
<proteinExistence type="predicted"/>
<evidence type="ECO:0000313" key="1">
    <source>
        <dbReference type="EMBL" id="CAG8600040.1"/>
    </source>
</evidence>
<organism evidence="1 2">
    <name type="scientific">Gigaspora margarita</name>
    <dbReference type="NCBI Taxonomy" id="4874"/>
    <lineage>
        <taxon>Eukaryota</taxon>
        <taxon>Fungi</taxon>
        <taxon>Fungi incertae sedis</taxon>
        <taxon>Mucoromycota</taxon>
        <taxon>Glomeromycotina</taxon>
        <taxon>Glomeromycetes</taxon>
        <taxon>Diversisporales</taxon>
        <taxon>Gigasporaceae</taxon>
        <taxon>Gigaspora</taxon>
    </lineage>
</organism>
<evidence type="ECO:0000313" key="2">
    <source>
        <dbReference type="Proteomes" id="UP000789901"/>
    </source>
</evidence>
<accession>A0ABN7UJG4</accession>
<comment type="caution">
    <text evidence="1">The sequence shown here is derived from an EMBL/GenBank/DDBJ whole genome shotgun (WGS) entry which is preliminary data.</text>
</comment>